<keyword evidence="4" id="KW-1185">Reference proteome</keyword>
<sequence>MKKIYLILILILLGSVTFSANVDEIVKKAYNAAYYAGDDGRSTVDMEIVDKNKRIRKRRIIMLRKDITDGKEQMYYAYFKEPSDVKNMVFMVHKNTKKDDDRWLYLPALDLVKRIASNDKRSSFVGSDFTYEDISGRSIEEDVHELTGEDSSYYIIKNTPKTLEDFAYYVTYIDKKNYLPIKAEYYNSTGNIYRRITAEKIEVIDGFPTITIMKADEIEKGTYTVNKFSDTVYNLGMEENIFTERYLRRPPRKWLR</sequence>
<evidence type="ECO:0000259" key="2">
    <source>
        <dbReference type="Pfam" id="PF17131"/>
    </source>
</evidence>
<reference evidence="3 4" key="1">
    <citation type="journal article" date="2010" name="Stand. Genomic Sci.">
        <title>Complete genome sequence of Ilyobacter polytropus type strain (CuHbu1).</title>
        <authorList>
            <person name="Sikorski J."/>
            <person name="Chertkov O."/>
            <person name="Lapidus A."/>
            <person name="Nolan M."/>
            <person name="Lucas S."/>
            <person name="Del Rio T.G."/>
            <person name="Tice H."/>
            <person name="Cheng J.F."/>
            <person name="Tapia R."/>
            <person name="Han C."/>
            <person name="Goodwin L."/>
            <person name="Pitluck S."/>
            <person name="Liolios K."/>
            <person name="Ivanova N."/>
            <person name="Mavromatis K."/>
            <person name="Mikhailova N."/>
            <person name="Pati A."/>
            <person name="Chen A."/>
            <person name="Palaniappan K."/>
            <person name="Land M."/>
            <person name="Hauser L."/>
            <person name="Chang Y.J."/>
            <person name="Jeffries C.D."/>
            <person name="Brambilla E."/>
            <person name="Yasawong M."/>
            <person name="Rohde M."/>
            <person name="Pukall R."/>
            <person name="Spring S."/>
            <person name="Goker M."/>
            <person name="Woyke T."/>
            <person name="Bristow J."/>
            <person name="Eisen J.A."/>
            <person name="Markowitz V."/>
            <person name="Hugenholtz P."/>
            <person name="Kyrpides N.C."/>
            <person name="Klenk H.P."/>
        </authorList>
    </citation>
    <scope>NUCLEOTIDE SEQUENCE [LARGE SCALE GENOMIC DNA]</scope>
    <source>
        <strain evidence="4">ATCC 51220 / DSM 2926 / LMG 16218 / CuHBu1</strain>
        <plasmid evidence="4">pILYOP01</plasmid>
    </source>
</reference>
<proteinExistence type="predicted"/>
<name>E3HD04_ILYPC</name>
<dbReference type="CDD" id="cd16329">
    <property type="entry name" value="LolA_like"/>
    <property type="match status" value="1"/>
</dbReference>
<dbReference type="OrthoDB" id="9803781at2"/>
<dbReference type="HOGENOM" id="CLU_074356_0_0_0"/>
<evidence type="ECO:0000313" key="4">
    <source>
        <dbReference type="Proteomes" id="UP000006875"/>
    </source>
</evidence>
<gene>
    <name evidence="3" type="ordered locus">Ilyop_2299</name>
</gene>
<geneLocation type="plasmid" evidence="3 4">
    <name>pILYOP01</name>
</geneLocation>
<dbReference type="AlphaFoldDB" id="E3HD04"/>
<feature type="domain" description="Uncharacterized protein TP-0789" evidence="2">
    <location>
        <begin position="72"/>
        <end position="249"/>
    </location>
</feature>
<feature type="chain" id="PRO_5003170977" evidence="1">
    <location>
        <begin position="21"/>
        <end position="256"/>
    </location>
</feature>
<evidence type="ECO:0000256" key="1">
    <source>
        <dbReference type="SAM" id="SignalP"/>
    </source>
</evidence>
<dbReference type="InterPro" id="IPR033399">
    <property type="entry name" value="TP_0789-like"/>
</dbReference>
<accession>E3HD04</accession>
<dbReference type="RefSeq" id="WP_013388719.1">
    <property type="nucleotide sequence ID" value="NC_014633.1"/>
</dbReference>
<dbReference type="Pfam" id="PF17131">
    <property type="entry name" value="LolA_like"/>
    <property type="match status" value="1"/>
</dbReference>
<keyword evidence="1" id="KW-0732">Signal</keyword>
<dbReference type="Gene3D" id="2.50.20.10">
    <property type="entry name" value="Lipoprotein localisation LolA/LolB/LppX"/>
    <property type="match status" value="1"/>
</dbReference>
<keyword evidence="3" id="KW-0614">Plasmid</keyword>
<dbReference type="EMBL" id="CP002282">
    <property type="protein sequence ID" value="ADO84060.1"/>
    <property type="molecule type" value="Genomic_DNA"/>
</dbReference>
<dbReference type="Proteomes" id="UP000006875">
    <property type="component" value="Plasmid pILYOP01"/>
</dbReference>
<dbReference type="KEGG" id="ipo:Ilyop_2299"/>
<feature type="signal peptide" evidence="1">
    <location>
        <begin position="1"/>
        <end position="20"/>
    </location>
</feature>
<organism evidence="3 4">
    <name type="scientific">Ilyobacter polytropus (strain ATCC 51220 / DSM 2926 / LMG 16218 / CuHBu1)</name>
    <dbReference type="NCBI Taxonomy" id="572544"/>
    <lineage>
        <taxon>Bacteria</taxon>
        <taxon>Fusobacteriati</taxon>
        <taxon>Fusobacteriota</taxon>
        <taxon>Fusobacteriia</taxon>
        <taxon>Fusobacteriales</taxon>
        <taxon>Fusobacteriaceae</taxon>
        <taxon>Ilyobacter</taxon>
    </lineage>
</organism>
<protein>
    <submittedName>
        <fullName evidence="3">EppA_BapA family protein</fullName>
    </submittedName>
</protein>
<evidence type="ECO:0000313" key="3">
    <source>
        <dbReference type="EMBL" id="ADO84060.1"/>
    </source>
</evidence>